<feature type="region of interest" description="Disordered" evidence="1">
    <location>
        <begin position="1"/>
        <end position="43"/>
    </location>
</feature>
<dbReference type="AlphaFoldDB" id="A0A6G0ZSC7"/>
<feature type="compositionally biased region" description="Low complexity" evidence="1">
    <location>
        <begin position="20"/>
        <end position="35"/>
    </location>
</feature>
<evidence type="ECO:0000313" key="3">
    <source>
        <dbReference type="Proteomes" id="UP000478052"/>
    </source>
</evidence>
<gene>
    <name evidence="2" type="ORF">FWK35_00001377</name>
</gene>
<comment type="caution">
    <text evidence="2">The sequence shown here is derived from an EMBL/GenBank/DDBJ whole genome shotgun (WGS) entry which is preliminary data.</text>
</comment>
<dbReference type="OrthoDB" id="6627575at2759"/>
<name>A0A6G0ZSC7_APHCR</name>
<accession>A0A6G0ZSC7</accession>
<dbReference type="Proteomes" id="UP000478052">
    <property type="component" value="Unassembled WGS sequence"/>
</dbReference>
<protein>
    <submittedName>
        <fullName evidence="2">Zinc finger protein rotund isoform X7</fullName>
    </submittedName>
</protein>
<keyword evidence="3" id="KW-1185">Reference proteome</keyword>
<reference evidence="2 3" key="1">
    <citation type="submission" date="2019-08" db="EMBL/GenBank/DDBJ databases">
        <title>Whole genome of Aphis craccivora.</title>
        <authorList>
            <person name="Voronova N.V."/>
            <person name="Shulinski R.S."/>
            <person name="Bandarenka Y.V."/>
            <person name="Zhorov D.G."/>
            <person name="Warner D."/>
        </authorList>
    </citation>
    <scope>NUCLEOTIDE SEQUENCE [LARGE SCALE GENOMIC DNA]</scope>
    <source>
        <strain evidence="2">180601</strain>
        <tissue evidence="2">Whole Body</tissue>
    </source>
</reference>
<organism evidence="2 3">
    <name type="scientific">Aphis craccivora</name>
    <name type="common">Cowpea aphid</name>
    <dbReference type="NCBI Taxonomy" id="307492"/>
    <lineage>
        <taxon>Eukaryota</taxon>
        <taxon>Metazoa</taxon>
        <taxon>Ecdysozoa</taxon>
        <taxon>Arthropoda</taxon>
        <taxon>Hexapoda</taxon>
        <taxon>Insecta</taxon>
        <taxon>Pterygota</taxon>
        <taxon>Neoptera</taxon>
        <taxon>Paraneoptera</taxon>
        <taxon>Hemiptera</taxon>
        <taxon>Sternorrhyncha</taxon>
        <taxon>Aphidomorpha</taxon>
        <taxon>Aphidoidea</taxon>
        <taxon>Aphididae</taxon>
        <taxon>Aphidini</taxon>
        <taxon>Aphis</taxon>
        <taxon>Aphis</taxon>
    </lineage>
</organism>
<evidence type="ECO:0000256" key="1">
    <source>
        <dbReference type="SAM" id="MobiDB-lite"/>
    </source>
</evidence>
<dbReference type="EMBL" id="VUJU01000004">
    <property type="protein sequence ID" value="KAF0774165.1"/>
    <property type="molecule type" value="Genomic_DNA"/>
</dbReference>
<proteinExistence type="predicted"/>
<evidence type="ECO:0000313" key="2">
    <source>
        <dbReference type="EMBL" id="KAF0774165.1"/>
    </source>
</evidence>
<sequence length="83" mass="8620">MKSGMEDGSGMYQQHGGGTPRSHSTASTASSISPTGNSATPMLIVPHPINAAKITDAHHVVTHQNGGGRKYTCKMCPSKLISD</sequence>